<name>A0A482X4X8_LAOST</name>
<evidence type="ECO:0000256" key="3">
    <source>
        <dbReference type="ARBA" id="ARBA00022448"/>
    </source>
</evidence>
<comment type="similarity">
    <text evidence="2">Belongs to the NUP186/NUP192/NUP205 family.</text>
</comment>
<accession>A0A482X4X8</accession>
<dbReference type="InParanoid" id="A0A482X4X8"/>
<sequence>MEGKPNEDLWTPFKELLTVVEGAVSKTVDSVLEQLEKYLQKHKQNFLTLLKNPPKNAKSREDLQKGITEGFRLPGLGQQTLPKELVEEAIIISDMYDLDEYMALDLLVIAQYQMPHHPGLTRGLVAILLYYDGRKALVSALRVLVQARQGVLWTVESHPDISKYITDYTDELIADGLISKVLTTLESLDLSQEMALLQKNRALGGPRHHHQVIDLFQGIRQTLADIVYLWSAQSGLPKQPTLELIGLLKRTKIEEDAIGGVDNVTLALEMALLYAMDISILHKREDGEELAEKLPLLQQSGLVNDLIIEFTPEPENQCRKAWACPGLKALAQFAWGVSLATLRMAPPSLQQQSIVDEDDVLVDKAVDKGVFNFLNTTFLLNENIHKEEFYVRRLHSLLTDFIVLMPLKVKELRNRADEAAKTVQAYAQEGLDPPTSLPQHFEQLLLTLSTLYSKDPLNLNLELEYWCPPEGIVSTSYPYRSPPRQVSLFKFVRQSGDLLPPTLFVPYMKMLASLSSSQQAARQCFTLLKLNNHGSVTWDHFFTSLNRYYCNLRQEAAPTSDTIYRHRPFTKGITPQEIQGLLVVLGVIRSVAENDEVSRLALCENPTWAPLSILLGLVSCCVQISLKAELLLTLAALAKSPDTAATLWHNLEASQIVVTVPTTSSYQPRGIQTELEELESRNEEFPLTRAMLRLLDVLTDVQIPRLLGVGSRTPGFDPYLTFVLQSVLLRFNTRSYKNPQEKWEVCRSCMQLLVKLLSQYNPQTEDFVGSQVQMQGGGPSQVNPPPGHHIMINLCSKSELLRMVLHIIDDGCHMLDTYSIFAGKAQLEASTASCLQLLDAALALQHNFLTTLSAAGSSLLLTPLSKLLLGINIRTGKPDHLLNIAKYVTYNSWLPNQSLLAVRILLAVTLHPTPQSHIVSVFTSTPHLKTFIRHGFVECLEADNDETTNNSDEEEDVGVVGKTKEAICKLLLQCLNHHSPNLTHYLLGFELNKDIKQTIFQQPGVLGFPRTCLHSVLSLLASSLRARSDPTCQPPHAKLIELCYRLIFALAANSRTSESTLRFLRSGEFLQRHLAALPFRSQNKGSDMNQMNWLLKTVAIELKITFANKQLSQLNSLIGLLVSVGNDADAQSGDSEMQTAPVLASQLTHTFSTAITANPLNQQLILRLLKEFEFSVETTQPPNWEFFDASQIQQVMKQCETVVGSGLKLIDLKVLHRILIEELASIQGSSTANQRQLIFQEIQLVLKHALKQNNQRSIASSTTHFLDAWRQVTEVMFAVALPDSLPFESQFCLLIEILNELLTKVQANNVLAQIASLSSDAILLMSVNLRNIFISEQSRVVSGGTESVNRLNALIHSRENILKNIMSSVMKWILSCGLASQKIRVNLYASLLNFLHLTRQQSPSAVAAPNNTSVYTSFNERMETTADEEGSALISCKNTALEVLSSFGNRLIDVICKDCSGGHDVCKMHALSCLDMMIELDSLGKWVSSLSSQGYLRCLIDSLLESDKQLCEILLLSLKTLRPLYVYESKMAVLCRVASTAVGSELLLEQNALSCLSAMQVFDSHPDIITSIARPSSRVPDFEHIPSVSARYLQIFSPALSLCETVLTSLGVENESAVVQVIYFLLSHGDMVTMVLRSGSPYLPLEEMKELAQLTGVIARSTNMSIKKRITEGTEEIIAALESTSHFHRIEKLMLTLLGQFIVTDEQMKDIANAADRDSNNAQKKSELVNTYLQVAANLLMYARNLVVSTGADRRVTSVVLQPILLDPLGPESRNVTLNREASLGVVVQQMVLSVKHYHREKSVCEFLSQHLHSVSNMNTANVKEFLPEDLANYGAIDECRQHAGQVLQSRVTEKLQELQLYQLIIEHCLYLLWSHLDYYMLRAIPNKTLGLEKSVSSSLGRSMQMGDITWDVSVNEINNLKQGLISILNDSFCKNLVETTDEQTATDKGFIEALLRRIKKLIQFVPCK</sequence>
<dbReference type="PANTHER" id="PTHR31344:SF0">
    <property type="entry name" value="NUCLEAR PORE COMPLEX PROTEIN NUP205"/>
    <property type="match status" value="1"/>
</dbReference>
<dbReference type="STRING" id="195883.A0A482X4X8"/>
<evidence type="ECO:0008006" key="7">
    <source>
        <dbReference type="Google" id="ProtNLM"/>
    </source>
</evidence>
<evidence type="ECO:0000256" key="4">
    <source>
        <dbReference type="ARBA" id="ARBA00023242"/>
    </source>
</evidence>
<organism evidence="5 6">
    <name type="scientific">Laodelphax striatellus</name>
    <name type="common">Small brown planthopper</name>
    <name type="synonym">Delphax striatella</name>
    <dbReference type="NCBI Taxonomy" id="195883"/>
    <lineage>
        <taxon>Eukaryota</taxon>
        <taxon>Metazoa</taxon>
        <taxon>Ecdysozoa</taxon>
        <taxon>Arthropoda</taxon>
        <taxon>Hexapoda</taxon>
        <taxon>Insecta</taxon>
        <taxon>Pterygota</taxon>
        <taxon>Neoptera</taxon>
        <taxon>Paraneoptera</taxon>
        <taxon>Hemiptera</taxon>
        <taxon>Auchenorrhyncha</taxon>
        <taxon>Fulgoroidea</taxon>
        <taxon>Delphacidae</taxon>
        <taxon>Criomorphinae</taxon>
        <taxon>Laodelphax</taxon>
    </lineage>
</organism>
<comment type="caution">
    <text evidence="5">The sequence shown here is derived from an EMBL/GenBank/DDBJ whole genome shotgun (WGS) entry which is preliminary data.</text>
</comment>
<gene>
    <name evidence="5" type="ORF">LSTR_LSTR003347</name>
</gene>
<dbReference type="PANTHER" id="PTHR31344">
    <property type="entry name" value="NUCLEAR PORE COMPLEX PROTEIN NUP205"/>
    <property type="match status" value="1"/>
</dbReference>
<dbReference type="InterPro" id="IPR021827">
    <property type="entry name" value="Nup186/Nup192/Nup205"/>
</dbReference>
<dbReference type="EMBL" id="QKKF02017590">
    <property type="protein sequence ID" value="RZF40837.1"/>
    <property type="molecule type" value="Genomic_DNA"/>
</dbReference>
<comment type="subcellular location">
    <subcellularLocation>
        <location evidence="1">Nucleus</location>
    </subcellularLocation>
</comment>
<proteinExistence type="inferred from homology"/>
<reference evidence="5 6" key="1">
    <citation type="journal article" date="2017" name="Gigascience">
        <title>Genome sequence of the small brown planthopper, Laodelphax striatellus.</title>
        <authorList>
            <person name="Zhu J."/>
            <person name="Jiang F."/>
            <person name="Wang X."/>
            <person name="Yang P."/>
            <person name="Bao Y."/>
            <person name="Zhao W."/>
            <person name="Wang W."/>
            <person name="Lu H."/>
            <person name="Wang Q."/>
            <person name="Cui N."/>
            <person name="Li J."/>
            <person name="Chen X."/>
            <person name="Luo L."/>
            <person name="Yu J."/>
            <person name="Kang L."/>
            <person name="Cui F."/>
        </authorList>
    </citation>
    <scope>NUCLEOTIDE SEQUENCE [LARGE SCALE GENOMIC DNA]</scope>
    <source>
        <strain evidence="5">Lst14</strain>
    </source>
</reference>
<evidence type="ECO:0000313" key="6">
    <source>
        <dbReference type="Proteomes" id="UP000291343"/>
    </source>
</evidence>
<keyword evidence="3" id="KW-0813">Transport</keyword>
<evidence type="ECO:0000256" key="1">
    <source>
        <dbReference type="ARBA" id="ARBA00004123"/>
    </source>
</evidence>
<dbReference type="SMR" id="A0A482X4X8"/>
<evidence type="ECO:0000256" key="2">
    <source>
        <dbReference type="ARBA" id="ARBA00005892"/>
    </source>
</evidence>
<dbReference type="GO" id="GO:0006999">
    <property type="term" value="P:nuclear pore organization"/>
    <property type="evidence" value="ECO:0007669"/>
    <property type="project" value="TreeGrafter"/>
</dbReference>
<protein>
    <recommendedName>
        <fullName evidence="7">Nuclear pore complex protein Nup205</fullName>
    </recommendedName>
</protein>
<dbReference type="Proteomes" id="UP000291343">
    <property type="component" value="Unassembled WGS sequence"/>
</dbReference>
<dbReference type="Pfam" id="PF11894">
    <property type="entry name" value="Nup192"/>
    <property type="match status" value="1"/>
</dbReference>
<dbReference type="GO" id="GO:0044611">
    <property type="term" value="C:nuclear pore inner ring"/>
    <property type="evidence" value="ECO:0007669"/>
    <property type="project" value="TreeGrafter"/>
</dbReference>
<evidence type="ECO:0000313" key="5">
    <source>
        <dbReference type="EMBL" id="RZF40837.1"/>
    </source>
</evidence>
<dbReference type="FunCoup" id="A0A482X4X8">
    <property type="interactions" value="1815"/>
</dbReference>
<dbReference type="GO" id="GO:0017056">
    <property type="term" value="F:structural constituent of nuclear pore"/>
    <property type="evidence" value="ECO:0007669"/>
    <property type="project" value="TreeGrafter"/>
</dbReference>
<dbReference type="OrthoDB" id="2019644at2759"/>
<keyword evidence="6" id="KW-1185">Reference proteome</keyword>
<keyword evidence="4" id="KW-0539">Nucleus</keyword>